<dbReference type="Pfam" id="PF00553">
    <property type="entry name" value="CBM_2"/>
    <property type="match status" value="1"/>
</dbReference>
<organism evidence="2 3">
    <name type="scientific">Amycolatopsis echigonensis</name>
    <dbReference type="NCBI Taxonomy" id="2576905"/>
    <lineage>
        <taxon>Bacteria</taxon>
        <taxon>Bacillati</taxon>
        <taxon>Actinomycetota</taxon>
        <taxon>Actinomycetes</taxon>
        <taxon>Pseudonocardiales</taxon>
        <taxon>Pseudonocardiaceae</taxon>
        <taxon>Amycolatopsis</taxon>
    </lineage>
</organism>
<proteinExistence type="predicted"/>
<dbReference type="Proteomes" id="UP000550260">
    <property type="component" value="Unassembled WGS sequence"/>
</dbReference>
<evidence type="ECO:0000259" key="1">
    <source>
        <dbReference type="PROSITE" id="PS51173"/>
    </source>
</evidence>
<name>A0A8E1VU27_9PSEU</name>
<dbReference type="InterPro" id="IPR008965">
    <property type="entry name" value="CBM2/CBM3_carb-bd_dom_sf"/>
</dbReference>
<protein>
    <submittedName>
        <fullName evidence="2">Cellulose binding domain-containing protein</fullName>
    </submittedName>
</protein>
<gene>
    <name evidence="2" type="ORF">H5411_04025</name>
</gene>
<dbReference type="InterPro" id="IPR012291">
    <property type="entry name" value="CBM2_carb-bd_dom_sf"/>
</dbReference>
<dbReference type="RefSeq" id="WP_183122985.1">
    <property type="nucleotide sequence ID" value="NZ_JACJHR010000003.1"/>
</dbReference>
<comment type="caution">
    <text evidence="2">The sequence shown here is derived from an EMBL/GenBank/DDBJ whole genome shotgun (WGS) entry which is preliminary data.</text>
</comment>
<dbReference type="GO" id="GO:0030247">
    <property type="term" value="F:polysaccharide binding"/>
    <property type="evidence" value="ECO:0007669"/>
    <property type="project" value="UniProtKB-UniRule"/>
</dbReference>
<dbReference type="GO" id="GO:0004553">
    <property type="term" value="F:hydrolase activity, hydrolyzing O-glycosyl compounds"/>
    <property type="evidence" value="ECO:0007669"/>
    <property type="project" value="InterPro"/>
</dbReference>
<reference evidence="2 3" key="1">
    <citation type="submission" date="2020-08" db="EMBL/GenBank/DDBJ databases">
        <title>Amycolatopsis echigonensis JCM 21831.</title>
        <authorList>
            <person name="Tedsree N."/>
            <person name="Kuncharoen N."/>
            <person name="Likhitwitayawuid K."/>
            <person name="Tanasupawat S."/>
        </authorList>
    </citation>
    <scope>NUCLEOTIDE SEQUENCE [LARGE SCALE GENOMIC DNA]</scope>
    <source>
        <strain evidence="2 3">JCM 21831</strain>
    </source>
</reference>
<dbReference type="InterPro" id="IPR001919">
    <property type="entry name" value="CBD2"/>
</dbReference>
<dbReference type="PROSITE" id="PS51173">
    <property type="entry name" value="CBM2"/>
    <property type="match status" value="1"/>
</dbReference>
<dbReference type="GO" id="GO:0005975">
    <property type="term" value="P:carbohydrate metabolic process"/>
    <property type="evidence" value="ECO:0007669"/>
    <property type="project" value="InterPro"/>
</dbReference>
<dbReference type="Gene3D" id="2.60.40.290">
    <property type="match status" value="1"/>
</dbReference>
<dbReference type="EMBL" id="JACJHR010000003">
    <property type="protein sequence ID" value="MBB2498307.1"/>
    <property type="molecule type" value="Genomic_DNA"/>
</dbReference>
<feature type="domain" description="CBM2" evidence="1">
    <location>
        <begin position="13"/>
        <end position="114"/>
    </location>
</feature>
<dbReference type="AlphaFoldDB" id="A0A8E1VU27"/>
<accession>A0A8E1VU27</accession>
<sequence length="114" mass="11531">MPGPRAPFTWTVTTAPVGMLTAPFTTDYDYGFGAFAHFTITNGGASAANGWTLSFDLPSNESLSTTNPGTASGSTGHVVITGQDSIPAGGSLPVQQIYQVSGGTFTAPANVSVS</sequence>
<dbReference type="SMART" id="SM00637">
    <property type="entry name" value="CBD_II"/>
    <property type="match status" value="1"/>
</dbReference>
<dbReference type="SUPFAM" id="SSF49384">
    <property type="entry name" value="Carbohydrate-binding domain"/>
    <property type="match status" value="1"/>
</dbReference>
<evidence type="ECO:0000313" key="3">
    <source>
        <dbReference type="Proteomes" id="UP000550260"/>
    </source>
</evidence>
<evidence type="ECO:0000313" key="2">
    <source>
        <dbReference type="EMBL" id="MBB2498307.1"/>
    </source>
</evidence>